<evidence type="ECO:0000313" key="2">
    <source>
        <dbReference type="Proteomes" id="UP000237839"/>
    </source>
</evidence>
<comment type="caution">
    <text evidence="1">The sequence shown here is derived from an EMBL/GenBank/DDBJ whole genome shotgun (WGS) entry which is preliminary data.</text>
</comment>
<dbReference type="Gene3D" id="3.40.470.10">
    <property type="entry name" value="Uracil-DNA glycosylase-like domain"/>
    <property type="match status" value="1"/>
</dbReference>
<dbReference type="PANTHER" id="PTHR11264">
    <property type="entry name" value="URACIL-DNA GLYCOSYLASE"/>
    <property type="match status" value="1"/>
</dbReference>
<dbReference type="InterPro" id="IPR036895">
    <property type="entry name" value="Uracil-DNA_glycosylase-like_sf"/>
</dbReference>
<sequence length="263" mass="28813">MTAAKKVALPEFIETALAAAHPSWHAHLRSGLNAMSAEQPNYFSTLAQHDFFPTENRLFAAFTQPITSVRFVLLGEGPYPRAASATGVCFMDGAVQSLWQPGAGLSKPVNRATSLRNFIKMVLVAEGVLNIQNTTASALTSVAELACAPNSGWIQTGAELQANLMQQGFLLLNASLVFRTEVAPVQDAKAWLPFLRTILQALSMQNELEIKLILWGKIAEKIRELPEADKFLALASEHPYNLSFIANPVMQNLFKSLHLFKAH</sequence>
<dbReference type="InterPro" id="IPR002043">
    <property type="entry name" value="UDG_fam1"/>
</dbReference>
<dbReference type="Proteomes" id="UP000237839">
    <property type="component" value="Unassembled WGS sequence"/>
</dbReference>
<dbReference type="EMBL" id="PUGF01000010">
    <property type="protein sequence ID" value="PRC92870.1"/>
    <property type="molecule type" value="Genomic_DNA"/>
</dbReference>
<name>A0A2S9GYU5_9BURK</name>
<proteinExistence type="predicted"/>
<dbReference type="RefSeq" id="WP_105531945.1">
    <property type="nucleotide sequence ID" value="NZ_PUGF01000010.1"/>
</dbReference>
<reference evidence="1 2" key="1">
    <citation type="submission" date="2018-02" db="EMBL/GenBank/DDBJ databases">
        <title>Solimicrobium silvestre gen. nov., sp. nov., isolated from alpine forest soil.</title>
        <authorList>
            <person name="Margesin R."/>
            <person name="Albuquerque L."/>
            <person name="Zhang D.-C."/>
            <person name="Froufe H.J.C."/>
            <person name="Severino R."/>
            <person name="Roxo I."/>
            <person name="Egas C."/>
            <person name="Da Costa M.S."/>
        </authorList>
    </citation>
    <scope>NUCLEOTIDE SEQUENCE [LARGE SCALE GENOMIC DNA]</scope>
    <source>
        <strain evidence="1 2">S20-91</strain>
    </source>
</reference>
<evidence type="ECO:0008006" key="3">
    <source>
        <dbReference type="Google" id="ProtNLM"/>
    </source>
</evidence>
<dbReference type="AlphaFoldDB" id="A0A2S9GYU5"/>
<gene>
    <name evidence="1" type="ORF">S2091_2287</name>
</gene>
<protein>
    <recommendedName>
        <fullName evidence="3">Uracil-DNA glycosylase</fullName>
    </recommendedName>
</protein>
<accession>A0A2S9GYU5</accession>
<keyword evidence="2" id="KW-1185">Reference proteome</keyword>
<dbReference type="OrthoDB" id="5650401at2"/>
<dbReference type="GO" id="GO:0004844">
    <property type="term" value="F:uracil DNA N-glycosylase activity"/>
    <property type="evidence" value="ECO:0007669"/>
    <property type="project" value="InterPro"/>
</dbReference>
<organism evidence="1 2">
    <name type="scientific">Solimicrobium silvestre</name>
    <dbReference type="NCBI Taxonomy" id="2099400"/>
    <lineage>
        <taxon>Bacteria</taxon>
        <taxon>Pseudomonadati</taxon>
        <taxon>Pseudomonadota</taxon>
        <taxon>Betaproteobacteria</taxon>
        <taxon>Burkholderiales</taxon>
        <taxon>Oxalobacteraceae</taxon>
        <taxon>Solimicrobium</taxon>
    </lineage>
</organism>
<evidence type="ECO:0000313" key="1">
    <source>
        <dbReference type="EMBL" id="PRC92870.1"/>
    </source>
</evidence>
<dbReference type="SUPFAM" id="SSF52141">
    <property type="entry name" value="Uracil-DNA glycosylase-like"/>
    <property type="match status" value="1"/>
</dbReference>
<dbReference type="PANTHER" id="PTHR11264:SF8">
    <property type="entry name" value="URACIL-DNA GLYCOSYLASE-LIKE DOMAIN-CONTAINING PROTEIN"/>
    <property type="match status" value="1"/>
</dbReference>
<dbReference type="GO" id="GO:0097510">
    <property type="term" value="P:base-excision repair, AP site formation via deaminated base removal"/>
    <property type="evidence" value="ECO:0007669"/>
    <property type="project" value="TreeGrafter"/>
</dbReference>